<accession>U5D237</accession>
<feature type="compositionally biased region" description="Basic and acidic residues" evidence="3">
    <location>
        <begin position="517"/>
        <end position="541"/>
    </location>
</feature>
<evidence type="ECO:0000313" key="5">
    <source>
        <dbReference type="EMBL" id="ERN14423.1"/>
    </source>
</evidence>
<dbReference type="OMA" id="FYDHTND"/>
<protein>
    <recommendedName>
        <fullName evidence="4">SKI-interacting protein SKIP SNW domain-containing protein</fullName>
    </recommendedName>
</protein>
<proteinExistence type="inferred from homology"/>
<dbReference type="Gramene" id="ERN14423">
    <property type="protein sequence ID" value="ERN14423"/>
    <property type="gene ID" value="AMTR_s00033p00242900"/>
</dbReference>
<feature type="region of interest" description="Disordered" evidence="3">
    <location>
        <begin position="517"/>
        <end position="547"/>
    </location>
</feature>
<gene>
    <name evidence="5" type="ORF">AMTR_s00033p00242900</name>
</gene>
<sequence>MATLKELLPHPKSTTTGVYDFSSDPWFKDRFIDPAKSSINSASKAKPIPPYGKRAGFVPRKPEDFGDGGAFPEIHIAQYPLGMGRKEEKRDSKILPLTVDAHGNVAFDAIVKQNENASKIVYSQHKDLLPKLMNDEEKKDEEEEEEIANTTQRTKEALEKIVNVRLSAAQPKNVPQQSTDATFIKYKPSQQSAAFNSGAKERIIRMVDMPVDPLEPPKFKHKRVPKALGSPPVPVMHSPPRPVTVKDQQDWKIPPCISNWKNPKGYTIPLDKRLAADGRGLQEVQINDNFAKLSEALYVAEQKAREAVEMRSKIQRELMLKEKNRKEQELRALAQKARSERTGAGPVVAASDKGAIDGAEEVTPSFNGGERRGDFDRVKENIRETKEGREERLKREAIREERRRERERERRLEAKEVAMGKKSKITRDRDRDISEKVALGMATTGRSGEVMYDQRLFNQEKGMESGFATDDQYNIYDKGLFTAQSTLSTLYRPKKDADSDMYGGADEQLEKVLKTDRFRPDRGFEGASEKTGPRDRPVEFEKEAEEADPFGLDQFLTEVKKGKKAMDKIGGGGTMKASAGAAMRESYEGGSSRTRVDFERGR</sequence>
<feature type="region of interest" description="Disordered" evidence="3">
    <location>
        <begin position="565"/>
        <end position="602"/>
    </location>
</feature>
<dbReference type="KEGG" id="atr:18442680"/>
<keyword evidence="6" id="KW-1185">Reference proteome</keyword>
<evidence type="ECO:0000313" key="6">
    <source>
        <dbReference type="Proteomes" id="UP000017836"/>
    </source>
</evidence>
<feature type="coiled-coil region" evidence="2">
    <location>
        <begin position="311"/>
        <end position="340"/>
    </location>
</feature>
<dbReference type="GO" id="GO:0000398">
    <property type="term" value="P:mRNA splicing, via spliceosome"/>
    <property type="evidence" value="ECO:0007669"/>
    <property type="project" value="InterPro"/>
</dbReference>
<name>U5D237_AMBTC</name>
<feature type="region of interest" description="Disordered" evidence="3">
    <location>
        <begin position="38"/>
        <end position="71"/>
    </location>
</feature>
<dbReference type="STRING" id="13333.U5D237"/>
<feature type="coiled-coil region" evidence="2">
    <location>
        <begin position="133"/>
        <end position="160"/>
    </location>
</feature>
<comment type="similarity">
    <text evidence="1">Belongs to the SNW family.</text>
</comment>
<dbReference type="OrthoDB" id="666364at2759"/>
<organism evidence="5 6">
    <name type="scientific">Amborella trichopoda</name>
    <dbReference type="NCBI Taxonomy" id="13333"/>
    <lineage>
        <taxon>Eukaryota</taxon>
        <taxon>Viridiplantae</taxon>
        <taxon>Streptophyta</taxon>
        <taxon>Embryophyta</taxon>
        <taxon>Tracheophyta</taxon>
        <taxon>Spermatophyta</taxon>
        <taxon>Magnoliopsida</taxon>
        <taxon>Amborellales</taxon>
        <taxon>Amborellaceae</taxon>
        <taxon>Amborella</taxon>
    </lineage>
</organism>
<dbReference type="AlphaFoldDB" id="U5D237"/>
<dbReference type="eggNOG" id="KOG2441">
    <property type="taxonomic scope" value="Eukaryota"/>
</dbReference>
<feature type="domain" description="SKI-interacting protein SKIP SNW" evidence="4">
    <location>
        <begin position="182"/>
        <end position="341"/>
    </location>
</feature>
<dbReference type="HOGENOM" id="CLU_006601_2_1_1"/>
<dbReference type="Proteomes" id="UP000017836">
    <property type="component" value="Unassembled WGS sequence"/>
</dbReference>
<dbReference type="Pfam" id="PF02731">
    <property type="entry name" value="SKIP_SNW"/>
    <property type="match status" value="1"/>
</dbReference>
<dbReference type="InterPro" id="IPR017862">
    <property type="entry name" value="SKI-int_prot_SKIP"/>
</dbReference>
<evidence type="ECO:0000256" key="2">
    <source>
        <dbReference type="SAM" id="Coils"/>
    </source>
</evidence>
<reference evidence="6" key="1">
    <citation type="journal article" date="2013" name="Science">
        <title>The Amborella genome and the evolution of flowering plants.</title>
        <authorList>
            <consortium name="Amborella Genome Project"/>
        </authorList>
    </citation>
    <scope>NUCLEOTIDE SEQUENCE [LARGE SCALE GENOMIC DNA]</scope>
</reference>
<feature type="coiled-coil region" evidence="2">
    <location>
        <begin position="383"/>
        <end position="415"/>
    </location>
</feature>
<evidence type="ECO:0000256" key="1">
    <source>
        <dbReference type="ARBA" id="ARBA00010197"/>
    </source>
</evidence>
<dbReference type="PANTHER" id="PTHR12096">
    <property type="entry name" value="NUCLEAR PROTEIN SKIP-RELATED"/>
    <property type="match status" value="1"/>
</dbReference>
<dbReference type="EMBL" id="KI392557">
    <property type="protein sequence ID" value="ERN14423.1"/>
    <property type="molecule type" value="Genomic_DNA"/>
</dbReference>
<evidence type="ECO:0000256" key="3">
    <source>
        <dbReference type="SAM" id="MobiDB-lite"/>
    </source>
</evidence>
<dbReference type="GO" id="GO:0005681">
    <property type="term" value="C:spliceosomal complex"/>
    <property type="evidence" value="ECO:0007669"/>
    <property type="project" value="InterPro"/>
</dbReference>
<dbReference type="InterPro" id="IPR004015">
    <property type="entry name" value="SKI-int_prot_SKIP_SNW-dom"/>
</dbReference>
<evidence type="ECO:0000259" key="4">
    <source>
        <dbReference type="Pfam" id="PF02731"/>
    </source>
</evidence>
<keyword evidence="2" id="KW-0175">Coiled coil</keyword>